<dbReference type="Proteomes" id="UP000638849">
    <property type="component" value="Unassembled WGS sequence"/>
</dbReference>
<evidence type="ECO:0000313" key="2">
    <source>
        <dbReference type="Proteomes" id="UP000638849"/>
    </source>
</evidence>
<dbReference type="RefSeq" id="WP_198275573.1">
    <property type="nucleotide sequence ID" value="NZ_BAAAIF010000004.1"/>
</dbReference>
<proteinExistence type="predicted"/>
<reference evidence="1 2" key="1">
    <citation type="submission" date="2020-12" db="EMBL/GenBank/DDBJ databases">
        <authorList>
            <person name="Kusuma A.B."/>
            <person name="Nouioui I."/>
            <person name="Goodfellow M."/>
        </authorList>
    </citation>
    <scope>NUCLEOTIDE SEQUENCE [LARGE SCALE GENOMIC DNA]</scope>
    <source>
        <strain evidence="1 2">DSM 41764</strain>
    </source>
</reference>
<comment type="caution">
    <text evidence="1">The sequence shown here is derived from an EMBL/GenBank/DDBJ whole genome shotgun (WGS) entry which is preliminary data.</text>
</comment>
<protein>
    <submittedName>
        <fullName evidence="1">Uncharacterized protein</fullName>
    </submittedName>
</protein>
<accession>A0ABS0R634</accession>
<name>A0ABS0R634_9ACTN</name>
<keyword evidence="2" id="KW-1185">Reference proteome</keyword>
<organism evidence="1 2">
    <name type="scientific">Streptomyces javensis</name>
    <dbReference type="NCBI Taxonomy" id="114698"/>
    <lineage>
        <taxon>Bacteria</taxon>
        <taxon>Bacillati</taxon>
        <taxon>Actinomycetota</taxon>
        <taxon>Actinomycetes</taxon>
        <taxon>Kitasatosporales</taxon>
        <taxon>Streptomycetaceae</taxon>
        <taxon>Streptomyces</taxon>
        <taxon>Streptomyces violaceusniger group</taxon>
    </lineage>
</organism>
<gene>
    <name evidence="1" type="ORF">JBF12_04755</name>
</gene>
<sequence>MNATIRQLLDTADLLLADTGEPATPAATPVPARPTALAAAPAASTATTASRCRGAAFALRAALESAVADRLAAHRAPRAIQEGTQRAAFLWLRGCAEAGTARRAKAAWSQLCLGCHYHQYEIGPTEDQLRAWRTEVAAIVALLAH</sequence>
<dbReference type="EMBL" id="JAEEAQ010000025">
    <property type="protein sequence ID" value="MBI0312331.1"/>
    <property type="molecule type" value="Genomic_DNA"/>
</dbReference>
<evidence type="ECO:0000313" key="1">
    <source>
        <dbReference type="EMBL" id="MBI0312331.1"/>
    </source>
</evidence>